<evidence type="ECO:0000256" key="4">
    <source>
        <dbReference type="ARBA" id="ARBA00022840"/>
    </source>
</evidence>
<keyword evidence="10" id="KW-1185">Reference proteome</keyword>
<proteinExistence type="predicted"/>
<keyword evidence="1" id="KW-0813">Transport</keyword>
<dbReference type="InterPro" id="IPR003439">
    <property type="entry name" value="ABC_transporter-like_ATP-bd"/>
</dbReference>
<evidence type="ECO:0000256" key="6">
    <source>
        <dbReference type="ARBA" id="ARBA00023136"/>
    </source>
</evidence>
<dbReference type="InterPro" id="IPR008995">
    <property type="entry name" value="Mo/tungstate-bd_C_term_dom"/>
</dbReference>
<name>A0A3D9L956_9MICC</name>
<dbReference type="EMBL" id="QREH01000001">
    <property type="protein sequence ID" value="REE02899.1"/>
    <property type="molecule type" value="Genomic_DNA"/>
</dbReference>
<dbReference type="PANTHER" id="PTHR43875:SF15">
    <property type="entry name" value="TREHALOSE IMPORT ATP-BINDING PROTEIN SUGC"/>
    <property type="match status" value="1"/>
</dbReference>
<sequence>MADLIGSSPAPVLPEPPPSRKDSPLKDPHTTAVRARPGAVHDSTTPATTLTTTATSPSDCSGSVTVTGLRKDFGDSKAVDGISFTVPAGAFLVLLGPSGCGKTTTLRMLAGLEQPTGGQISFGDRVIARGDGTANVPAAQREAGLVFQSYALWPHKTVRDNVEWPLKVAKWAAGRRRKRVAEVLELLAISELAERYPGEISGGQQQRVAIARMIAPEPKILLFDEPLSNLDAKLRVDTRGELMRIHRATGATSVYVTHDQVEAMTMATHVALMKDGRIEQFGAPRQLLENPRTAFTSTFIGTPPANVLPCTVTGGRLMAEGPTTAARLDCGPAPAGVAEGENVQVMYRATSIMLAPTPPDAPASGQTGHRTALDALYADQVPLADRWVVGVDLPGGDRLSMILPSPVDLRPGDPVHVVFPAEPDAVFGSDGVVVGEAVGGAGR</sequence>
<dbReference type="Pfam" id="PF00005">
    <property type="entry name" value="ABC_tran"/>
    <property type="match status" value="1"/>
</dbReference>
<keyword evidence="3" id="KW-0547">Nucleotide-binding</keyword>
<dbReference type="InterPro" id="IPR027417">
    <property type="entry name" value="P-loop_NTPase"/>
</dbReference>
<keyword evidence="6" id="KW-0472">Membrane</keyword>
<keyword evidence="2" id="KW-1003">Cell membrane</keyword>
<evidence type="ECO:0000256" key="2">
    <source>
        <dbReference type="ARBA" id="ARBA00022475"/>
    </source>
</evidence>
<comment type="caution">
    <text evidence="9">The sequence shown here is derived from an EMBL/GenBank/DDBJ whole genome shotgun (WGS) entry which is preliminary data.</text>
</comment>
<gene>
    <name evidence="9" type="ORF">C8E99_0689</name>
</gene>
<dbReference type="Gene3D" id="2.40.50.100">
    <property type="match status" value="1"/>
</dbReference>
<evidence type="ECO:0000256" key="5">
    <source>
        <dbReference type="ARBA" id="ARBA00022967"/>
    </source>
</evidence>
<dbReference type="CDD" id="cd03259">
    <property type="entry name" value="ABC_Carb_Solutes_like"/>
    <property type="match status" value="1"/>
</dbReference>
<dbReference type="GO" id="GO:0005524">
    <property type="term" value="F:ATP binding"/>
    <property type="evidence" value="ECO:0007669"/>
    <property type="project" value="UniProtKB-KW"/>
</dbReference>
<dbReference type="SUPFAM" id="SSF52540">
    <property type="entry name" value="P-loop containing nucleoside triphosphate hydrolases"/>
    <property type="match status" value="1"/>
</dbReference>
<dbReference type="SMART" id="SM00382">
    <property type="entry name" value="AAA"/>
    <property type="match status" value="1"/>
</dbReference>
<dbReference type="GO" id="GO:0055052">
    <property type="term" value="C:ATP-binding cassette (ABC) transporter complex, substrate-binding subunit-containing"/>
    <property type="evidence" value="ECO:0007669"/>
    <property type="project" value="TreeGrafter"/>
</dbReference>
<evidence type="ECO:0000259" key="8">
    <source>
        <dbReference type="PROSITE" id="PS50893"/>
    </source>
</evidence>
<dbReference type="PROSITE" id="PS50893">
    <property type="entry name" value="ABC_TRANSPORTER_2"/>
    <property type="match status" value="1"/>
</dbReference>
<dbReference type="Gene3D" id="3.40.50.300">
    <property type="entry name" value="P-loop containing nucleotide triphosphate hydrolases"/>
    <property type="match status" value="1"/>
</dbReference>
<dbReference type="PANTHER" id="PTHR43875">
    <property type="entry name" value="MALTODEXTRIN IMPORT ATP-BINDING PROTEIN MSMX"/>
    <property type="match status" value="1"/>
</dbReference>
<dbReference type="InterPro" id="IPR047641">
    <property type="entry name" value="ABC_transpr_MalK/UgpC-like"/>
</dbReference>
<feature type="region of interest" description="Disordered" evidence="7">
    <location>
        <begin position="1"/>
        <end position="61"/>
    </location>
</feature>
<dbReference type="Proteomes" id="UP000256727">
    <property type="component" value="Unassembled WGS sequence"/>
</dbReference>
<evidence type="ECO:0000256" key="1">
    <source>
        <dbReference type="ARBA" id="ARBA00022448"/>
    </source>
</evidence>
<dbReference type="GO" id="GO:0016887">
    <property type="term" value="F:ATP hydrolysis activity"/>
    <property type="evidence" value="ECO:0007669"/>
    <property type="project" value="InterPro"/>
</dbReference>
<dbReference type="PROSITE" id="PS00211">
    <property type="entry name" value="ABC_TRANSPORTER_1"/>
    <property type="match status" value="1"/>
</dbReference>
<accession>A0A3D9L956</accession>
<dbReference type="SUPFAM" id="SSF50331">
    <property type="entry name" value="MOP-like"/>
    <property type="match status" value="1"/>
</dbReference>
<dbReference type="FunFam" id="3.40.50.300:FF:000042">
    <property type="entry name" value="Maltose/maltodextrin ABC transporter, ATP-binding protein"/>
    <property type="match status" value="1"/>
</dbReference>
<feature type="compositionally biased region" description="Basic and acidic residues" evidence="7">
    <location>
        <begin position="18"/>
        <end position="29"/>
    </location>
</feature>
<evidence type="ECO:0000256" key="7">
    <source>
        <dbReference type="SAM" id="MobiDB-lite"/>
    </source>
</evidence>
<evidence type="ECO:0000313" key="10">
    <source>
        <dbReference type="Proteomes" id="UP000256727"/>
    </source>
</evidence>
<protein>
    <submittedName>
        <fullName evidence="9">Carbohydrate ABC transporter ATP-binding protein (CUT1 family)</fullName>
    </submittedName>
</protein>
<dbReference type="GO" id="GO:0015408">
    <property type="term" value="F:ABC-type ferric iron transporter activity"/>
    <property type="evidence" value="ECO:0007669"/>
    <property type="project" value="InterPro"/>
</dbReference>
<dbReference type="InterPro" id="IPR017871">
    <property type="entry name" value="ABC_transporter-like_CS"/>
</dbReference>
<organism evidence="9 10">
    <name type="scientific">Citricoccus muralis</name>
    <dbReference type="NCBI Taxonomy" id="169134"/>
    <lineage>
        <taxon>Bacteria</taxon>
        <taxon>Bacillati</taxon>
        <taxon>Actinomycetota</taxon>
        <taxon>Actinomycetes</taxon>
        <taxon>Micrococcales</taxon>
        <taxon>Micrococcaceae</taxon>
        <taxon>Citricoccus</taxon>
    </lineage>
</organism>
<keyword evidence="4 9" id="KW-0067">ATP-binding</keyword>
<evidence type="ECO:0000313" key="9">
    <source>
        <dbReference type="EMBL" id="REE02899.1"/>
    </source>
</evidence>
<feature type="domain" description="ABC transporter" evidence="8">
    <location>
        <begin position="64"/>
        <end position="300"/>
    </location>
</feature>
<dbReference type="AlphaFoldDB" id="A0A3D9L956"/>
<evidence type="ECO:0000256" key="3">
    <source>
        <dbReference type="ARBA" id="ARBA00022741"/>
    </source>
</evidence>
<dbReference type="OrthoDB" id="9802264at2"/>
<keyword evidence="5" id="KW-1278">Translocase</keyword>
<dbReference type="InterPro" id="IPR003593">
    <property type="entry name" value="AAA+_ATPase"/>
</dbReference>
<reference evidence="9 10" key="1">
    <citation type="submission" date="2018-07" db="EMBL/GenBank/DDBJ databases">
        <title>Sequencing the genomes of 1000 actinobacteria strains.</title>
        <authorList>
            <person name="Klenk H.-P."/>
        </authorList>
    </citation>
    <scope>NUCLEOTIDE SEQUENCE [LARGE SCALE GENOMIC DNA]</scope>
    <source>
        <strain evidence="9 10">DSM 14442</strain>
    </source>
</reference>
<feature type="compositionally biased region" description="Low complexity" evidence="7">
    <location>
        <begin position="43"/>
        <end position="58"/>
    </location>
</feature>
<dbReference type="InterPro" id="IPR015853">
    <property type="entry name" value="ABC_transpr_FbpC"/>
</dbReference>